<dbReference type="EC" id="2.5.1.n9" evidence="9"/>
<evidence type="ECO:0000256" key="3">
    <source>
        <dbReference type="ARBA" id="ARBA00022723"/>
    </source>
</evidence>
<comment type="function">
    <text evidence="9">Prenyltransferase that catalyzes in vivo the transfer of the heptaprenyl moiety of heptaprenyl pyrophosphate (HepPP; 35 carbon atoms) to the C3 hydroxyl of sn-glycerol-1-phosphate (G1P), producing heptaprenylglyceryl phosphate (HepGP). This reaction is an ether-bond-formation step in the biosynthesis of archaea-type G1P-based membrane lipids found in Bacillales.</text>
</comment>
<reference evidence="11" key="1">
    <citation type="submission" date="2016-10" db="EMBL/GenBank/DDBJ databases">
        <authorList>
            <person name="Varghese N."/>
            <person name="Submissions S."/>
        </authorList>
    </citation>
    <scope>NUCLEOTIDE SEQUENCE [LARGE SCALE GENOMIC DNA]</scope>
    <source>
        <strain evidence="11">CGMCC 1.10223</strain>
    </source>
</reference>
<dbReference type="PANTHER" id="PTHR40029">
    <property type="match status" value="1"/>
</dbReference>
<keyword evidence="6 9" id="KW-0594">Phospholipid biosynthesis</keyword>
<keyword evidence="5 9" id="KW-0443">Lipid metabolism</keyword>
<evidence type="ECO:0000256" key="9">
    <source>
        <dbReference type="HAMAP-Rule" id="MF_00112"/>
    </source>
</evidence>
<dbReference type="EMBL" id="FONN01000044">
    <property type="protein sequence ID" value="SFF46508.1"/>
    <property type="molecule type" value="Genomic_DNA"/>
</dbReference>
<dbReference type="InterPro" id="IPR038597">
    <property type="entry name" value="GGGP/HepGP_synthase_sf"/>
</dbReference>
<evidence type="ECO:0000256" key="7">
    <source>
        <dbReference type="ARBA" id="ARBA00023264"/>
    </source>
</evidence>
<dbReference type="GO" id="GO:0046474">
    <property type="term" value="P:glycerophospholipid biosynthetic process"/>
    <property type="evidence" value="ECO:0007669"/>
    <property type="project" value="UniProtKB-UniRule"/>
</dbReference>
<feature type="binding site" evidence="9">
    <location>
        <position position="45"/>
    </location>
    <ligand>
        <name>Mg(2+)</name>
        <dbReference type="ChEBI" id="CHEBI:18420"/>
    </ligand>
</feature>
<evidence type="ECO:0000256" key="4">
    <source>
        <dbReference type="ARBA" id="ARBA00022842"/>
    </source>
</evidence>
<comment type="caution">
    <text evidence="9">Lacks conserved residue(s) required for the propagation of feature annotation.</text>
</comment>
<dbReference type="HAMAP" id="MF_00112">
    <property type="entry name" value="GGGP_HepGP_synthase"/>
    <property type="match status" value="1"/>
</dbReference>
<keyword evidence="11" id="KW-1185">Reference proteome</keyword>
<evidence type="ECO:0000313" key="10">
    <source>
        <dbReference type="EMBL" id="SFF46508.1"/>
    </source>
</evidence>
<dbReference type="NCBIfam" id="NF003199">
    <property type="entry name" value="PRK04169.1-3"/>
    <property type="match status" value="1"/>
</dbReference>
<evidence type="ECO:0000256" key="5">
    <source>
        <dbReference type="ARBA" id="ARBA00023098"/>
    </source>
</evidence>
<organism evidence="10 11">
    <name type="scientific">Paenibacillus algorifonticola</name>
    <dbReference type="NCBI Taxonomy" id="684063"/>
    <lineage>
        <taxon>Bacteria</taxon>
        <taxon>Bacillati</taxon>
        <taxon>Bacillota</taxon>
        <taxon>Bacilli</taxon>
        <taxon>Bacillales</taxon>
        <taxon>Paenibacillaceae</taxon>
        <taxon>Paenibacillus</taxon>
    </lineage>
</organism>
<dbReference type="SUPFAM" id="SSF51395">
    <property type="entry name" value="FMN-linked oxidoreductases"/>
    <property type="match status" value="1"/>
</dbReference>
<comment type="pathway">
    <text evidence="9">Membrane lipid metabolism; glycerophospholipid metabolism.</text>
</comment>
<feature type="binding site" evidence="9">
    <location>
        <begin position="164"/>
        <end position="169"/>
    </location>
    <ligand>
        <name>sn-glycerol 1-phosphate</name>
        <dbReference type="ChEBI" id="CHEBI:57685"/>
    </ligand>
</feature>
<protein>
    <recommendedName>
        <fullName evidence="9">Heptaprenylglyceryl phosphate synthase</fullName>
        <shortName evidence="9">HepGP synthase</shortName>
        <ecNumber evidence="9">2.5.1.n9</ecNumber>
    </recommendedName>
    <alternativeName>
        <fullName evidence="9">Glycerol-1-phosphate heptaprenyltransferase</fullName>
    </alternativeName>
</protein>
<feature type="binding site" evidence="9">
    <location>
        <position position="194"/>
    </location>
    <ligand>
        <name>sn-glycerol 1-phosphate</name>
        <dbReference type="ChEBI" id="CHEBI:57685"/>
    </ligand>
</feature>
<keyword evidence="7 9" id="KW-1208">Phospholipid metabolism</keyword>
<keyword evidence="2 9" id="KW-0808">Transferase</keyword>
<gene>
    <name evidence="9" type="primary">pcrB</name>
    <name evidence="10" type="ORF">SAMN04487969_14424</name>
</gene>
<dbReference type="GO" id="GO:0120536">
    <property type="term" value="F:heptaprenylglyceryl phosphate synthase activity"/>
    <property type="evidence" value="ECO:0007669"/>
    <property type="project" value="UniProtKB-ARBA"/>
</dbReference>
<sequence>MVRMDVQWYAGWRHVFKLDPERSISDEELDAICMSGTDAVLVGGSSGVTFENTVDLMARIRRYAVDCALEVSTMDAAVPGFDGYFVPLVLNTSQAEWINGRQTEGLQAFGSFIPWEETAAQGYIILNGKATAAKLTGAHAELNEEQVLAHVQMADRLMRLPVIYLEYSGRYGDMALVQKAYDTIAQAQLFYGGGIDSAEKASEAASACDTVVVGNIIYADLQAALATVPAVHNTIRKHARNEA</sequence>
<evidence type="ECO:0000256" key="8">
    <source>
        <dbReference type="ARBA" id="ARBA00048318"/>
    </source>
</evidence>
<dbReference type="CDD" id="cd02812">
    <property type="entry name" value="PcrB_like"/>
    <property type="match status" value="1"/>
</dbReference>
<comment type="catalytic activity">
    <reaction evidence="8 9">
        <text>sn-glycerol 1-phosphate + all-trans-heptaprenyl diphosphate = 3-heptaprenyl-sn-glycero-1-phosphate + diphosphate</text>
        <dbReference type="Rhea" id="RHEA:33495"/>
        <dbReference type="ChEBI" id="CHEBI:33019"/>
        <dbReference type="ChEBI" id="CHEBI:57685"/>
        <dbReference type="ChEBI" id="CHEBI:58206"/>
        <dbReference type="ChEBI" id="CHEBI:64781"/>
        <dbReference type="EC" id="2.5.1.n9"/>
    </reaction>
</comment>
<keyword evidence="4 9" id="KW-0460">Magnesium</keyword>
<dbReference type="UniPathway" id="UPA00940"/>
<dbReference type="GO" id="GO:0000287">
    <property type="term" value="F:magnesium ion binding"/>
    <property type="evidence" value="ECO:0007669"/>
    <property type="project" value="UniProtKB-UniRule"/>
</dbReference>
<comment type="cofactor">
    <cofactor evidence="9">
        <name>Mg(2+)</name>
        <dbReference type="ChEBI" id="CHEBI:18420"/>
    </cofactor>
</comment>
<dbReference type="InterPro" id="IPR008205">
    <property type="entry name" value="GGGP_HepGP_synthase"/>
</dbReference>
<feature type="binding site" evidence="9">
    <location>
        <position position="19"/>
    </location>
    <ligand>
        <name>Mg(2+)</name>
        <dbReference type="ChEBI" id="CHEBI:18420"/>
    </ligand>
</feature>
<comment type="subunit">
    <text evidence="9">Homodimer.</text>
</comment>
<dbReference type="Proteomes" id="UP000183410">
    <property type="component" value="Unassembled WGS sequence"/>
</dbReference>
<dbReference type="Pfam" id="PF01884">
    <property type="entry name" value="PcrB"/>
    <property type="match status" value="1"/>
</dbReference>
<proteinExistence type="inferred from homology"/>
<comment type="similarity">
    <text evidence="9">Belongs to the GGGP/HepGP synthase family. Group I subfamily.</text>
</comment>
<accession>A0A1I2IXR0</accession>
<dbReference type="AlphaFoldDB" id="A0A1I2IXR0"/>
<dbReference type="Gene3D" id="3.20.20.390">
    <property type="entry name" value="FMN-linked oxidoreductases"/>
    <property type="match status" value="1"/>
</dbReference>
<evidence type="ECO:0000256" key="6">
    <source>
        <dbReference type="ARBA" id="ARBA00023209"/>
    </source>
</evidence>
<feature type="binding site" evidence="9">
    <location>
        <begin position="214"/>
        <end position="215"/>
    </location>
    <ligand>
        <name>sn-glycerol 1-phosphate</name>
        <dbReference type="ChEBI" id="CHEBI:57685"/>
    </ligand>
</feature>
<dbReference type="NCBIfam" id="TIGR01768">
    <property type="entry name" value="GGGP-family"/>
    <property type="match status" value="1"/>
</dbReference>
<name>A0A1I2IXR0_9BACL</name>
<keyword evidence="3 9" id="KW-0479">Metal-binding</keyword>
<evidence type="ECO:0000256" key="2">
    <source>
        <dbReference type="ARBA" id="ARBA00022679"/>
    </source>
</evidence>
<feature type="binding site" evidence="9">
    <location>
        <position position="17"/>
    </location>
    <ligand>
        <name>sn-glycerol 1-phosphate</name>
        <dbReference type="ChEBI" id="CHEBI:57685"/>
    </ligand>
</feature>
<evidence type="ECO:0000313" key="11">
    <source>
        <dbReference type="Proteomes" id="UP000183410"/>
    </source>
</evidence>
<dbReference type="NCBIfam" id="NF003197">
    <property type="entry name" value="PRK04169.1-1"/>
    <property type="match status" value="1"/>
</dbReference>
<dbReference type="InterPro" id="IPR039074">
    <property type="entry name" value="GGGP/HepGP_synthase_I"/>
</dbReference>
<evidence type="ECO:0000256" key="1">
    <source>
        <dbReference type="ARBA" id="ARBA00022516"/>
    </source>
</evidence>
<dbReference type="PANTHER" id="PTHR40029:SF2">
    <property type="entry name" value="HEPTAPRENYLGLYCERYL PHOSPHATE SYNTHASE"/>
    <property type="match status" value="1"/>
</dbReference>
<keyword evidence="1 9" id="KW-0444">Lipid biosynthesis</keyword>